<evidence type="ECO:0000313" key="13">
    <source>
        <dbReference type="EMBL" id="KAK7794618.1"/>
    </source>
</evidence>
<evidence type="ECO:0008006" key="15">
    <source>
        <dbReference type="Google" id="ProtNLM"/>
    </source>
</evidence>
<keyword evidence="3" id="KW-0479">Metal-binding</keyword>
<feature type="domain" description="Rrn7/TAF1B N-terminal cyclin" evidence="11">
    <location>
        <begin position="260"/>
        <end position="324"/>
    </location>
</feature>
<keyword evidence="6" id="KW-0805">Transcription regulation</keyword>
<accession>A0AAN9YYP9</accession>
<reference evidence="13 14" key="1">
    <citation type="submission" date="2024-03" db="EMBL/GenBank/DDBJ databases">
        <title>The genome assembly and annotation of the cricket Gryllus longicercus Weissman &amp; Gray.</title>
        <authorList>
            <person name="Szrajer S."/>
            <person name="Gray D."/>
            <person name="Ylla G."/>
        </authorList>
    </citation>
    <scope>NUCLEOTIDE SEQUENCE [LARGE SCALE GENOMIC DNA]</scope>
    <source>
        <strain evidence="13">DAG 2021-001</strain>
        <tissue evidence="13">Whole body minus gut</tissue>
    </source>
</reference>
<evidence type="ECO:0000256" key="8">
    <source>
        <dbReference type="ARBA" id="ARBA00023163"/>
    </source>
</evidence>
<dbReference type="Proteomes" id="UP001378592">
    <property type="component" value="Unassembled WGS sequence"/>
</dbReference>
<proteinExistence type="inferred from homology"/>
<sequence>MDTGDRHMCPVCGGCDFLKENGFFYCIECQTQCEGIREQVFEDLAGGNDEEEILIGTPFACKKTKNKKKNKQKGEEFTSWELLNFVLVGLTEELISYGAPKSLKDTVLQMWASYLNKLEIAFFSKEESALPKLGVNYRSRDAMNVYGLNQKKKQRKTKRISLLNVSNCADLNSSIADPEDWASQKVQKNIKKKAKKAFMKKVAELSIAECADNESITSSLDQSRVSDLSAVDDALSVSSKTLSADDESFTTPKIQFSQRAMAVLSGETNRVSGGVDLQCVSRTKLVVLLYLALLYEGSTICLSDLLRWIREGHLSFYEAAKHLPENCFVQGRYRQLFRHGNDSPTYEGILNCSILMAQCLEVNDWPLPSSSIIAKKYVTELQLPEMFSELVEQFLVAVPLAYRKEIIKVINKPNINYEATIVAVIVIILKLLFGLDGKTEHQISKAASQLNTLLQMKNDTKTKKLFVWNDWVQQLICRRALLTLYHFPTKHLLCPETYGNPYAYINYCHNWHDDNAGFEEKYNKNDHKTLKVLHPALLNTLTSVLEKLQDSAAVKNYDIQFPRCGTPYSTYIQKIIEKSAQKEIPMIAKPALDVLAQDFMKSDITYLLQPELMVNLASSHGHRLKIKKRSAQKKFKTCPVSKKDRHNEVPVQPVYVSVTECCRIPASRKIMKINAQMRKKRKEKRMLKIKKERNKNQRKLKKNKTNDKKGAKKKKSENVKKCSKKREATKSTFHFCDSSRKRRKEELPSGDAKKIKLCKLFKLYVPCSKYWVFHFEKGYIPEEEFDYLICSKLPLSFGWLLSECSFLSEMSKFEIYKEVVRIEGVCNRMFKRH</sequence>
<keyword evidence="4" id="KW-0863">Zinc-finger</keyword>
<evidence type="ECO:0000256" key="3">
    <source>
        <dbReference type="ARBA" id="ARBA00022723"/>
    </source>
</evidence>
<evidence type="ECO:0000256" key="1">
    <source>
        <dbReference type="ARBA" id="ARBA00004604"/>
    </source>
</evidence>
<evidence type="ECO:0000256" key="9">
    <source>
        <dbReference type="ARBA" id="ARBA00023242"/>
    </source>
</evidence>
<evidence type="ECO:0000256" key="7">
    <source>
        <dbReference type="ARBA" id="ARBA00023125"/>
    </source>
</evidence>
<dbReference type="InterPro" id="IPR048540">
    <property type="entry name" value="Rrn7_cyclin_N"/>
</dbReference>
<dbReference type="GO" id="GO:0070860">
    <property type="term" value="C:RNA polymerase I core factor complex"/>
    <property type="evidence" value="ECO:0007669"/>
    <property type="project" value="InterPro"/>
</dbReference>
<dbReference type="EMBL" id="JAZDUA010000326">
    <property type="protein sequence ID" value="KAK7794618.1"/>
    <property type="molecule type" value="Genomic_DNA"/>
</dbReference>
<keyword evidence="14" id="KW-1185">Reference proteome</keyword>
<dbReference type="AlphaFoldDB" id="A0AAN9YYP9"/>
<keyword evidence="8" id="KW-0804">Transcription</keyword>
<gene>
    <name evidence="13" type="ORF">R5R35_008144</name>
</gene>
<evidence type="ECO:0000256" key="2">
    <source>
        <dbReference type="ARBA" id="ARBA00006899"/>
    </source>
</evidence>
<dbReference type="GO" id="GO:0042790">
    <property type="term" value="P:nucleolar large rRNA transcription by RNA polymerase I"/>
    <property type="evidence" value="ECO:0007669"/>
    <property type="project" value="TreeGrafter"/>
</dbReference>
<organism evidence="13 14">
    <name type="scientific">Gryllus longicercus</name>
    <dbReference type="NCBI Taxonomy" id="2509291"/>
    <lineage>
        <taxon>Eukaryota</taxon>
        <taxon>Metazoa</taxon>
        <taxon>Ecdysozoa</taxon>
        <taxon>Arthropoda</taxon>
        <taxon>Hexapoda</taxon>
        <taxon>Insecta</taxon>
        <taxon>Pterygota</taxon>
        <taxon>Neoptera</taxon>
        <taxon>Polyneoptera</taxon>
        <taxon>Orthoptera</taxon>
        <taxon>Ensifera</taxon>
        <taxon>Gryllidea</taxon>
        <taxon>Grylloidea</taxon>
        <taxon>Gryllidae</taxon>
        <taxon>Gryllinae</taxon>
        <taxon>Gryllus</taxon>
    </lineage>
</organism>
<keyword evidence="9" id="KW-0539">Nucleus</keyword>
<dbReference type="PANTHER" id="PTHR31576:SF2">
    <property type="entry name" value="TATA BOX-BINDING PROTEIN-ASSOCIATED FACTOR RNA POLYMERASE I SUBUNIT B"/>
    <property type="match status" value="1"/>
</dbReference>
<feature type="region of interest" description="Disordered" evidence="10">
    <location>
        <begin position="690"/>
        <end position="725"/>
    </location>
</feature>
<dbReference type="InterPro" id="IPR033599">
    <property type="entry name" value="TAF1B/Rrn7"/>
</dbReference>
<evidence type="ECO:0000259" key="11">
    <source>
        <dbReference type="Pfam" id="PF20644"/>
    </source>
</evidence>
<comment type="similarity">
    <text evidence="2">Belongs to the RRN7/TAF1B family.</text>
</comment>
<keyword evidence="5" id="KW-0862">Zinc</keyword>
<dbReference type="InterPro" id="IPR048538">
    <property type="entry name" value="Rrn7_cyclin_C"/>
</dbReference>
<dbReference type="Pfam" id="PF20645">
    <property type="entry name" value="Rrn7_cyclin_C"/>
    <property type="match status" value="1"/>
</dbReference>
<protein>
    <recommendedName>
        <fullName evidence="15">TATA box-binding protein-associated factor RNA polymerase I subunit B</fullName>
    </recommendedName>
</protein>
<evidence type="ECO:0000256" key="4">
    <source>
        <dbReference type="ARBA" id="ARBA00022771"/>
    </source>
</evidence>
<comment type="caution">
    <text evidence="13">The sequence shown here is derived from an EMBL/GenBank/DDBJ whole genome shotgun (WGS) entry which is preliminary data.</text>
</comment>
<feature type="domain" description="Rrn7/TAF1B C-terminal cyclin" evidence="12">
    <location>
        <begin position="365"/>
        <end position="475"/>
    </location>
</feature>
<comment type="subcellular location">
    <subcellularLocation>
        <location evidence="1">Nucleus</location>
        <location evidence="1">Nucleolus</location>
    </subcellularLocation>
</comment>
<name>A0AAN9YYP9_9ORTH</name>
<dbReference type="Pfam" id="PF20644">
    <property type="entry name" value="Rrn7_cyclin_N"/>
    <property type="match status" value="1"/>
</dbReference>
<evidence type="ECO:0000259" key="12">
    <source>
        <dbReference type="Pfam" id="PF20645"/>
    </source>
</evidence>
<dbReference type="GO" id="GO:0005668">
    <property type="term" value="C:RNA polymerase transcription factor SL1 complex"/>
    <property type="evidence" value="ECO:0007669"/>
    <property type="project" value="TreeGrafter"/>
</dbReference>
<dbReference type="PANTHER" id="PTHR31576">
    <property type="entry name" value="TATA BOX-BINDING PROTEIN-ASSOCIATED FACTOR RNA POLYMERASE I SUBUNIT B"/>
    <property type="match status" value="1"/>
</dbReference>
<evidence type="ECO:0000256" key="5">
    <source>
        <dbReference type="ARBA" id="ARBA00022833"/>
    </source>
</evidence>
<evidence type="ECO:0000256" key="10">
    <source>
        <dbReference type="SAM" id="MobiDB-lite"/>
    </source>
</evidence>
<dbReference type="GO" id="GO:0008270">
    <property type="term" value="F:zinc ion binding"/>
    <property type="evidence" value="ECO:0007669"/>
    <property type="project" value="UniProtKB-KW"/>
</dbReference>
<evidence type="ECO:0000256" key="6">
    <source>
        <dbReference type="ARBA" id="ARBA00023015"/>
    </source>
</evidence>
<dbReference type="GO" id="GO:0001164">
    <property type="term" value="F:RNA polymerase I core promoter sequence-specific DNA binding"/>
    <property type="evidence" value="ECO:0007669"/>
    <property type="project" value="InterPro"/>
</dbReference>
<evidence type="ECO:0000313" key="14">
    <source>
        <dbReference type="Proteomes" id="UP001378592"/>
    </source>
</evidence>
<feature type="compositionally biased region" description="Basic residues" evidence="10">
    <location>
        <begin position="690"/>
        <end position="703"/>
    </location>
</feature>
<feature type="compositionally biased region" description="Basic and acidic residues" evidence="10">
    <location>
        <begin position="716"/>
        <end position="725"/>
    </location>
</feature>
<keyword evidence="7" id="KW-0238">DNA-binding</keyword>